<evidence type="ECO:0000256" key="2">
    <source>
        <dbReference type="SAM" id="SignalP"/>
    </source>
</evidence>
<dbReference type="EMBL" id="JABBNU010000005">
    <property type="protein sequence ID" value="NMM48646.1"/>
    <property type="molecule type" value="Genomic_DNA"/>
</dbReference>
<keyword evidence="2" id="KW-0732">Signal</keyword>
<dbReference type="SUPFAM" id="SSF54909">
    <property type="entry name" value="Dimeric alpha+beta barrel"/>
    <property type="match status" value="1"/>
</dbReference>
<name>A0A848IYD5_9BACT</name>
<proteinExistence type="inferred from homology"/>
<organism evidence="4 5">
    <name type="scientific">Marinigracilibium pacificum</name>
    <dbReference type="NCBI Taxonomy" id="2729599"/>
    <lineage>
        <taxon>Bacteria</taxon>
        <taxon>Pseudomonadati</taxon>
        <taxon>Bacteroidota</taxon>
        <taxon>Cytophagia</taxon>
        <taxon>Cytophagales</taxon>
        <taxon>Flammeovirgaceae</taxon>
        <taxon>Marinigracilibium</taxon>
    </lineage>
</organism>
<evidence type="ECO:0000259" key="3">
    <source>
        <dbReference type="Pfam" id="PF03795"/>
    </source>
</evidence>
<dbReference type="AlphaFoldDB" id="A0A848IYD5"/>
<comment type="caution">
    <text evidence="4">The sequence shown here is derived from an EMBL/GenBank/DDBJ whole genome shotgun (WGS) entry which is preliminary data.</text>
</comment>
<gene>
    <name evidence="4" type="ORF">HH304_09565</name>
</gene>
<dbReference type="RefSeq" id="WP_169680782.1">
    <property type="nucleotide sequence ID" value="NZ_JABBNU010000005.1"/>
</dbReference>
<dbReference type="Proteomes" id="UP000559010">
    <property type="component" value="Unassembled WGS sequence"/>
</dbReference>
<evidence type="ECO:0000256" key="1">
    <source>
        <dbReference type="ARBA" id="ARBA00007689"/>
    </source>
</evidence>
<feature type="signal peptide" evidence="2">
    <location>
        <begin position="1"/>
        <end position="20"/>
    </location>
</feature>
<dbReference type="InterPro" id="IPR005545">
    <property type="entry name" value="YCII"/>
</dbReference>
<sequence length="153" mass="17149">MKTILSTLFIFCFCISYSPAQDNAVLKYDSLSVESLDADAYGMKKYVMAFLKKGPNRNQPEKEAAELQNAHMANIRRMAEEGDLVLAGPFIDGGDIQGIYVFNVETIEEARKLTETDPAIKAGRLVMELHPWYGTAALMKINEIHGIIKKKDF</sequence>
<reference evidence="4 5" key="1">
    <citation type="submission" date="2020-04" db="EMBL/GenBank/DDBJ databases">
        <title>Flammeovirgaceae bacterium KN852 isolated from deep sea.</title>
        <authorList>
            <person name="Zhang D.-C."/>
        </authorList>
    </citation>
    <scope>NUCLEOTIDE SEQUENCE [LARGE SCALE GENOMIC DNA]</scope>
    <source>
        <strain evidence="4 5">KN852</strain>
    </source>
</reference>
<evidence type="ECO:0000313" key="5">
    <source>
        <dbReference type="Proteomes" id="UP000559010"/>
    </source>
</evidence>
<evidence type="ECO:0000313" key="4">
    <source>
        <dbReference type="EMBL" id="NMM48646.1"/>
    </source>
</evidence>
<dbReference type="Pfam" id="PF03795">
    <property type="entry name" value="YCII"/>
    <property type="match status" value="1"/>
</dbReference>
<comment type="similarity">
    <text evidence="1">Belongs to the YciI family.</text>
</comment>
<feature type="domain" description="YCII-related" evidence="3">
    <location>
        <begin position="53"/>
        <end position="125"/>
    </location>
</feature>
<feature type="chain" id="PRO_5032423043" description="YCII-related domain-containing protein" evidence="2">
    <location>
        <begin position="21"/>
        <end position="153"/>
    </location>
</feature>
<accession>A0A848IYD5</accession>
<keyword evidence="5" id="KW-1185">Reference proteome</keyword>
<dbReference type="InterPro" id="IPR011008">
    <property type="entry name" value="Dimeric_a/b-barrel"/>
</dbReference>
<protein>
    <recommendedName>
        <fullName evidence="3">YCII-related domain-containing protein</fullName>
    </recommendedName>
</protein>
<dbReference type="Gene3D" id="3.30.70.1060">
    <property type="entry name" value="Dimeric alpha+beta barrel"/>
    <property type="match status" value="1"/>
</dbReference>